<dbReference type="Proteomes" id="UP000309117">
    <property type="component" value="Unassembled WGS sequence"/>
</dbReference>
<organism evidence="1 2">
    <name type="scientific">Lactobacillus intestinalis</name>
    <dbReference type="NCBI Taxonomy" id="151781"/>
    <lineage>
        <taxon>Bacteria</taxon>
        <taxon>Bacillati</taxon>
        <taxon>Bacillota</taxon>
        <taxon>Bacilli</taxon>
        <taxon>Lactobacillales</taxon>
        <taxon>Lactobacillaceae</taxon>
        <taxon>Lactobacillus</taxon>
    </lineage>
</organism>
<comment type="caution">
    <text evidence="1">The sequence shown here is derived from an EMBL/GenBank/DDBJ whole genome shotgun (WGS) entry which is preliminary data.</text>
</comment>
<gene>
    <name evidence="1" type="ORF">E5351_09250</name>
</gene>
<dbReference type="GO" id="GO:0003677">
    <property type="term" value="F:DNA binding"/>
    <property type="evidence" value="ECO:0007669"/>
    <property type="project" value="InterPro"/>
</dbReference>
<evidence type="ECO:0000313" key="1">
    <source>
        <dbReference type="EMBL" id="TGY11066.1"/>
    </source>
</evidence>
<dbReference type="AlphaFoldDB" id="A0A4S2B9R3"/>
<dbReference type="EMBL" id="SRYV01000021">
    <property type="protein sequence ID" value="TGY11066.1"/>
    <property type="molecule type" value="Genomic_DNA"/>
</dbReference>
<sequence length="73" mass="8479">MKLTEQQVLAIKRKRGELDLSVIALSHTTGVSKWTLNDIFKHGHRNVSSKTFNRLNSWLIDQYNKDLAKEVKQ</sequence>
<dbReference type="RefSeq" id="WP_135960717.1">
    <property type="nucleotide sequence ID" value="NZ_CAJSYX010000008.1"/>
</dbReference>
<dbReference type="InterPro" id="IPR010982">
    <property type="entry name" value="Lambda_DNA-bd_dom_sf"/>
</dbReference>
<accession>A0A4S2B9R3</accession>
<proteinExistence type="predicted"/>
<evidence type="ECO:0000313" key="2">
    <source>
        <dbReference type="Proteomes" id="UP000309117"/>
    </source>
</evidence>
<dbReference type="SUPFAM" id="SSF47413">
    <property type="entry name" value="lambda repressor-like DNA-binding domains"/>
    <property type="match status" value="1"/>
</dbReference>
<name>A0A4S2B9R3_9LACO</name>
<protein>
    <submittedName>
        <fullName evidence="1">XRE family transcriptional regulator</fullName>
    </submittedName>
</protein>
<reference evidence="1 2" key="1">
    <citation type="submission" date="2019-04" db="EMBL/GenBank/DDBJ databases">
        <title>Microbes associate with the intestines of laboratory mice.</title>
        <authorList>
            <person name="Navarre W."/>
            <person name="Wong E."/>
            <person name="Huang K."/>
            <person name="Tropini C."/>
            <person name="Ng K."/>
            <person name="Yu B."/>
        </authorList>
    </citation>
    <scope>NUCLEOTIDE SEQUENCE [LARGE SCALE GENOMIC DNA]</scope>
    <source>
        <strain evidence="1 2">NM61_E11</strain>
    </source>
</reference>